<organism evidence="2">
    <name type="scientific">Bosea sp. NBC_00436</name>
    <dbReference type="NCBI Taxonomy" id="2969620"/>
    <lineage>
        <taxon>Bacteria</taxon>
        <taxon>Pseudomonadati</taxon>
        <taxon>Pseudomonadota</taxon>
        <taxon>Alphaproteobacteria</taxon>
        <taxon>Hyphomicrobiales</taxon>
        <taxon>Boseaceae</taxon>
        <taxon>Bosea</taxon>
    </lineage>
</organism>
<reference evidence="2" key="1">
    <citation type="submission" date="2022-08" db="EMBL/GenBank/DDBJ databases">
        <title>Complete Genome Sequences of 2 Bosea sp. soil isolates.</title>
        <authorList>
            <person name="Alvarez Arevalo M."/>
            <person name="Sterndorff E.B."/>
            <person name="Faurdal D."/>
            <person name="Joergensen T.S."/>
            <person name="Weber T."/>
        </authorList>
    </citation>
    <scope>NUCLEOTIDE SEQUENCE</scope>
    <source>
        <strain evidence="2">NBC_00436</strain>
        <plasmid evidence="2">pNBC436</plasmid>
    </source>
</reference>
<sequence>MRVEVVTSTTFRDVETRQLYRLYGVDACDSSQTAALGKQTWPCGIVATAWLVNVTLNRWVACTPIRQSESLKLGRCATGEIPDLAAEMLKLGHAITLPSPEDRLIPTYAQLEKDARAAYRGIWASSFQMPWTFRQQASPPNKP</sequence>
<keyword evidence="2" id="KW-0614">Plasmid</keyword>
<gene>
    <name evidence="2" type="ORF">NWE54_27695</name>
</gene>
<dbReference type="EMBL" id="CP102775">
    <property type="protein sequence ID" value="UZF90074.1"/>
    <property type="molecule type" value="Genomic_DNA"/>
</dbReference>
<feature type="domain" description="TNase-like" evidence="1">
    <location>
        <begin position="21"/>
        <end position="124"/>
    </location>
</feature>
<name>A0A9E8CSC0_9HYPH</name>
<evidence type="ECO:0000259" key="1">
    <source>
        <dbReference type="Pfam" id="PF00565"/>
    </source>
</evidence>
<dbReference type="SUPFAM" id="SSF50199">
    <property type="entry name" value="Staphylococcal nuclease"/>
    <property type="match status" value="1"/>
</dbReference>
<geneLocation type="plasmid" evidence="2">
    <name>pNBC436</name>
</geneLocation>
<proteinExistence type="predicted"/>
<dbReference type="InterPro" id="IPR016071">
    <property type="entry name" value="Staphylococal_nuclease_OB-fold"/>
</dbReference>
<protein>
    <submittedName>
        <fullName evidence="2">Nuclease</fullName>
    </submittedName>
</protein>
<accession>A0A9E8CSC0</accession>
<dbReference type="AlphaFoldDB" id="A0A9E8CSC0"/>
<dbReference type="Gene3D" id="2.40.50.90">
    <property type="match status" value="1"/>
</dbReference>
<dbReference type="InterPro" id="IPR035437">
    <property type="entry name" value="SNase_OB-fold_sf"/>
</dbReference>
<evidence type="ECO:0000313" key="2">
    <source>
        <dbReference type="EMBL" id="UZF90074.1"/>
    </source>
</evidence>
<dbReference type="Pfam" id="PF00565">
    <property type="entry name" value="SNase"/>
    <property type="match status" value="1"/>
</dbReference>